<dbReference type="InterPro" id="IPR025724">
    <property type="entry name" value="GAG-pre-integrase_dom"/>
</dbReference>
<dbReference type="Proteomes" id="UP001054252">
    <property type="component" value="Unassembled WGS sequence"/>
</dbReference>
<feature type="domain" description="Reverse transcriptase Ty1/copia-type" evidence="2">
    <location>
        <begin position="501"/>
        <end position="606"/>
    </location>
</feature>
<keyword evidence="1" id="KW-0645">Protease</keyword>
<keyword evidence="6" id="KW-1185">Reference proteome</keyword>
<evidence type="ECO:0000259" key="4">
    <source>
        <dbReference type="Pfam" id="PF22936"/>
    </source>
</evidence>
<evidence type="ECO:0000259" key="3">
    <source>
        <dbReference type="Pfam" id="PF13976"/>
    </source>
</evidence>
<name>A0AAV5MKS3_9ROSI</name>
<feature type="domain" description="GAG-pre-integrase" evidence="3">
    <location>
        <begin position="235"/>
        <end position="286"/>
    </location>
</feature>
<organism evidence="5 6">
    <name type="scientific">Rubroshorea leprosula</name>
    <dbReference type="NCBI Taxonomy" id="152421"/>
    <lineage>
        <taxon>Eukaryota</taxon>
        <taxon>Viridiplantae</taxon>
        <taxon>Streptophyta</taxon>
        <taxon>Embryophyta</taxon>
        <taxon>Tracheophyta</taxon>
        <taxon>Spermatophyta</taxon>
        <taxon>Magnoliopsida</taxon>
        <taxon>eudicotyledons</taxon>
        <taxon>Gunneridae</taxon>
        <taxon>Pentapetalae</taxon>
        <taxon>rosids</taxon>
        <taxon>malvids</taxon>
        <taxon>Malvales</taxon>
        <taxon>Dipterocarpaceae</taxon>
        <taxon>Rubroshorea</taxon>
    </lineage>
</organism>
<evidence type="ECO:0000259" key="2">
    <source>
        <dbReference type="Pfam" id="PF07727"/>
    </source>
</evidence>
<dbReference type="InterPro" id="IPR043502">
    <property type="entry name" value="DNA/RNA_pol_sf"/>
</dbReference>
<dbReference type="AlphaFoldDB" id="A0AAV5MKS3"/>
<dbReference type="Pfam" id="PF07727">
    <property type="entry name" value="RVT_2"/>
    <property type="match status" value="1"/>
</dbReference>
<dbReference type="SUPFAM" id="SSF56672">
    <property type="entry name" value="DNA/RNA polymerases"/>
    <property type="match status" value="1"/>
</dbReference>
<dbReference type="PANTHER" id="PTHR11439">
    <property type="entry name" value="GAG-POL-RELATED RETROTRANSPOSON"/>
    <property type="match status" value="1"/>
</dbReference>
<dbReference type="Pfam" id="PF22936">
    <property type="entry name" value="Pol_BBD"/>
    <property type="match status" value="1"/>
</dbReference>
<dbReference type="GO" id="GO:0004190">
    <property type="term" value="F:aspartic-type endopeptidase activity"/>
    <property type="evidence" value="ECO:0007669"/>
    <property type="project" value="UniProtKB-KW"/>
</dbReference>
<accession>A0AAV5MKS3</accession>
<evidence type="ECO:0000313" key="6">
    <source>
        <dbReference type="Proteomes" id="UP001054252"/>
    </source>
</evidence>
<gene>
    <name evidence="5" type="ORF">SLEP1_g57236</name>
</gene>
<comment type="caution">
    <text evidence="5">The sequence shown here is derived from an EMBL/GenBank/DDBJ whole genome shotgun (WGS) entry which is preliminary data.</text>
</comment>
<dbReference type="PANTHER" id="PTHR11439:SF461">
    <property type="entry name" value="OS10G0432200 PROTEIN"/>
    <property type="match status" value="1"/>
</dbReference>
<keyword evidence="1" id="KW-0378">Hydrolase</keyword>
<proteinExistence type="predicted"/>
<reference evidence="5 6" key="1">
    <citation type="journal article" date="2021" name="Commun. Biol.">
        <title>The genome of Shorea leprosula (Dipterocarpaceae) highlights the ecological relevance of drought in aseasonal tropical rainforests.</title>
        <authorList>
            <person name="Ng K.K.S."/>
            <person name="Kobayashi M.J."/>
            <person name="Fawcett J.A."/>
            <person name="Hatakeyama M."/>
            <person name="Paape T."/>
            <person name="Ng C.H."/>
            <person name="Ang C.C."/>
            <person name="Tnah L.H."/>
            <person name="Lee C.T."/>
            <person name="Nishiyama T."/>
            <person name="Sese J."/>
            <person name="O'Brien M.J."/>
            <person name="Copetti D."/>
            <person name="Mohd Noor M.I."/>
            <person name="Ong R.C."/>
            <person name="Putra M."/>
            <person name="Sireger I.Z."/>
            <person name="Indrioko S."/>
            <person name="Kosugi Y."/>
            <person name="Izuno A."/>
            <person name="Isagi Y."/>
            <person name="Lee S.L."/>
            <person name="Shimizu K.K."/>
        </authorList>
    </citation>
    <scope>NUCLEOTIDE SEQUENCE [LARGE SCALE GENOMIC DNA]</scope>
    <source>
        <strain evidence="5">214</strain>
    </source>
</reference>
<evidence type="ECO:0000256" key="1">
    <source>
        <dbReference type="ARBA" id="ARBA00022750"/>
    </source>
</evidence>
<dbReference type="Pfam" id="PF13976">
    <property type="entry name" value="gag_pre-integrs"/>
    <property type="match status" value="1"/>
</dbReference>
<dbReference type="InterPro" id="IPR013103">
    <property type="entry name" value="RVT_2"/>
</dbReference>
<feature type="domain" description="Retrovirus-related Pol polyprotein from transposon TNT 1-94-like beta-barrel" evidence="4">
    <location>
        <begin position="84"/>
        <end position="159"/>
    </location>
</feature>
<protein>
    <submittedName>
        <fullName evidence="5">Uncharacterized protein</fullName>
    </submittedName>
</protein>
<dbReference type="EMBL" id="BPVZ01000376">
    <property type="protein sequence ID" value="GKV50536.1"/>
    <property type="molecule type" value="Genomic_DNA"/>
</dbReference>
<dbReference type="CDD" id="cd09272">
    <property type="entry name" value="RNase_HI_RT_Ty1"/>
    <property type="match status" value="1"/>
</dbReference>
<sequence>MSPCFSNPNLDMKPCHWDLFSYILDCLSSILRPFQRIVTHPATVMVAKEVIEQPNVNLESLKQVILNLFNAPTALSTAPGTKPWYFDSGCCNHMSSITAHFSSMSPNNSFPDIYSADGSPMNVSHIGNVSTKSLTLPNALLVPKLSYNLVFVGQLCDLGLEVTFSAHGCRVQDPRIGQLLGTGRKVGRLFELNYLHIPDNKMDTPSFPNDRFIQTLLCAIELESLQIPYQQIFQVCAATNISPLHLWHSRLGHTSVGKLRPLISRGLLRSVTNESVHCVSCQSAKQPALSFSSSHSHSIAPFDLVHSDVWGPSPTPTMGDFRYFIHILDFVRALLISSSCPKRFWGEAALTTAYLINRIPSLVLNNQSPYERLHVSSSHQPPFFTNPSIELFPSDSNAGTSDELYNASPHAPTSSVEDDLLVGNALDNFEPSFTSSSTNELVVLSSSHPTRVRKPPNYLRDYHCFPAITSLHEPQSYQEASSNPLWQQAMQDELQALEYTRTWDVVDLPIEKSLIGCKWVYKIKTRSDGSVERYKARLVAKGFTQEYGIDYEETFALVARLTSVRSLLAIAAIRRWKLFQMDVKNAFLNGDLEEEVYMKPPPGLHHPQTSAVVSEFGFTSSPHDTALFIRKTAQGMVLLLLYVDDMIITGDDVAVYLTTTRPNIAYAVHIVSQFMAAPHSTHYAAVLHIIRYVKGTLFHGLHFSANSSPVLRAYSDADWVGDPSNRRSTTGYCLFLGNSLISWRSKKQAIPSHSSTKAKYRALGDTTSELLSLRWLLEDIGIPQPSSTDLYCDNQSAMQIAHNDVFHERTKHIEVDCHFIRHHVAQGTVHLVFIGFADQPADLFTKAHFPRRFCTLLSKLKLVSSQPP</sequence>
<evidence type="ECO:0000313" key="5">
    <source>
        <dbReference type="EMBL" id="GKV50536.1"/>
    </source>
</evidence>
<dbReference type="InterPro" id="IPR054722">
    <property type="entry name" value="PolX-like_BBD"/>
</dbReference>
<keyword evidence="1" id="KW-0064">Aspartyl protease</keyword>